<dbReference type="InParanoid" id="A0A0G4FCG8"/>
<name>A0A0G4FCG8_VITBC</name>
<reference evidence="2 3" key="1">
    <citation type="submission" date="2014-11" db="EMBL/GenBank/DDBJ databases">
        <authorList>
            <person name="Zhu J."/>
            <person name="Qi W."/>
            <person name="Song R."/>
        </authorList>
    </citation>
    <scope>NUCLEOTIDE SEQUENCE [LARGE SCALE GENOMIC DNA]</scope>
</reference>
<evidence type="ECO:0000313" key="3">
    <source>
        <dbReference type="Proteomes" id="UP000041254"/>
    </source>
</evidence>
<evidence type="ECO:0000313" key="2">
    <source>
        <dbReference type="EMBL" id="CEM10914.1"/>
    </source>
</evidence>
<proteinExistence type="predicted"/>
<dbReference type="PhylomeDB" id="A0A0G4FCG8"/>
<protein>
    <submittedName>
        <fullName evidence="2">Uncharacterized protein</fullName>
    </submittedName>
</protein>
<dbReference type="VEuPathDB" id="CryptoDB:Vbra_15077"/>
<accession>A0A0G4FCG8</accession>
<dbReference type="Proteomes" id="UP000041254">
    <property type="component" value="Unassembled WGS sequence"/>
</dbReference>
<evidence type="ECO:0000256" key="1">
    <source>
        <dbReference type="SAM" id="MobiDB-lite"/>
    </source>
</evidence>
<dbReference type="AlphaFoldDB" id="A0A0G4FCG8"/>
<feature type="region of interest" description="Disordered" evidence="1">
    <location>
        <begin position="58"/>
        <end position="78"/>
    </location>
</feature>
<gene>
    <name evidence="2" type="ORF">Vbra_15077</name>
</gene>
<organism evidence="2 3">
    <name type="scientific">Vitrella brassicaformis (strain CCMP3155)</name>
    <dbReference type="NCBI Taxonomy" id="1169540"/>
    <lineage>
        <taxon>Eukaryota</taxon>
        <taxon>Sar</taxon>
        <taxon>Alveolata</taxon>
        <taxon>Colpodellida</taxon>
        <taxon>Vitrellaceae</taxon>
        <taxon>Vitrella</taxon>
    </lineage>
</organism>
<dbReference type="EMBL" id="CDMY01000406">
    <property type="protein sequence ID" value="CEM10914.1"/>
    <property type="molecule type" value="Genomic_DNA"/>
</dbReference>
<keyword evidence="3" id="KW-1185">Reference proteome</keyword>
<sequence>MLTKLSGSTARLSGGFSSLSTPRSFLAHKLALRRNGFCLRREAGSYGQSEVVDSVLAMDSSSDGGPAASRGKEGGGLYGDKDSLRDVIDQIHSVTSRMAAKTEAADLQISDAESNTEACVSLAARLSGVLETLTDADSTLSNELAQIPPDAQNKERTDGDGRLVRWLYNIHDEASKAAYLSKAVSAGDGKGSQVGASPAAAAAASSGGGSVGNSGATAAAAAAAATRQQTGSPQDYGRPCLPGLPEGVVGHMGAFFTTRTATRLTRVNKETRQKATDSTYGVFRQFAMTRDETSSYEKIRKLRDVKHLVNIRAAHVDASDVVPCVAELLEKSAETLEELHVSPVPSDPIFGLPVARAPGDATRFPKLTQANIQSEKWLWHISNRRWALPALRSLHAPHVFSNFASLLSTSTKMERLEAEYIMCEADFTAAVANWPNLTTITGIEIQMPDKFRHDLKDLGRINDLKDALNQHWGKPESKVVPRKLCFVVSDPMIDDEYGQGEDDLRGIAEWAAEVHCELEWRPRSGLTVDCGETWGAPRAPTGLYGEIAKQLASEATEVDLLLGGIPLHRSWRDKLIFTHAKYIDICDTETSASDVVASIPEWLTEREGEGQTAASRHFPALEHIHLRLYDVVLSELPSAPSKLSRFIAGLRAVRKVTLATVRSFAVGCELLSYLPLPSLEEVSFRPPGHDHPIDSSDWPEDVPAEWSLRCPHIEHMTCPVEDDEWQGQDQAARLTDLRSLVLECFEHLKALYTMAEGCCWVQHEGNYLSMKLVAK</sequence>